<dbReference type="EMBL" id="WBKB01000001">
    <property type="protein sequence ID" value="KAB1645075.1"/>
    <property type="molecule type" value="Genomic_DNA"/>
</dbReference>
<dbReference type="GO" id="GO:0016020">
    <property type="term" value="C:membrane"/>
    <property type="evidence" value="ECO:0007669"/>
    <property type="project" value="UniProtKB-SubCell"/>
</dbReference>
<comment type="caution">
    <text evidence="13">The sequence shown here is derived from an EMBL/GenBank/DDBJ whole genome shotgun (WGS) entry which is preliminary data.</text>
</comment>
<evidence type="ECO:0000256" key="10">
    <source>
        <dbReference type="SAM" id="Phobius"/>
    </source>
</evidence>
<evidence type="ECO:0000256" key="6">
    <source>
        <dbReference type="ARBA" id="ARBA00022958"/>
    </source>
</evidence>
<keyword evidence="7 10" id="KW-1133">Transmembrane helix</keyword>
<dbReference type="GO" id="GO:0015079">
    <property type="term" value="F:potassium ion transmembrane transporter activity"/>
    <property type="evidence" value="ECO:0007669"/>
    <property type="project" value="InterPro"/>
</dbReference>
<evidence type="ECO:0000256" key="8">
    <source>
        <dbReference type="ARBA" id="ARBA00023065"/>
    </source>
</evidence>
<dbReference type="Pfam" id="PF02705">
    <property type="entry name" value="K_trans"/>
    <property type="match status" value="1"/>
</dbReference>
<gene>
    <name evidence="13" type="ORF">F8O05_02130</name>
</gene>
<evidence type="ECO:0000256" key="9">
    <source>
        <dbReference type="ARBA" id="ARBA00023136"/>
    </source>
</evidence>
<evidence type="ECO:0000256" key="4">
    <source>
        <dbReference type="ARBA" id="ARBA00022692"/>
    </source>
</evidence>
<dbReference type="AlphaFoldDB" id="A0A7J5BFP9"/>
<evidence type="ECO:0000256" key="2">
    <source>
        <dbReference type="ARBA" id="ARBA00022448"/>
    </source>
</evidence>
<evidence type="ECO:0000259" key="12">
    <source>
        <dbReference type="Pfam" id="PF22776"/>
    </source>
</evidence>
<dbReference type="Pfam" id="PF22776">
    <property type="entry name" value="K_trans_C"/>
    <property type="match status" value="1"/>
</dbReference>
<feature type="domain" description="K+ potassium transporter C-terminal" evidence="12">
    <location>
        <begin position="205"/>
        <end position="357"/>
    </location>
</feature>
<feature type="transmembrane region" description="Helical" evidence="10">
    <location>
        <begin position="20"/>
        <end position="41"/>
    </location>
</feature>
<dbReference type="PANTHER" id="PTHR30540:SF83">
    <property type="entry name" value="K+ POTASSIUM TRANSPORTER"/>
    <property type="match status" value="1"/>
</dbReference>
<keyword evidence="6" id="KW-0630">Potassium</keyword>
<feature type="transmembrane region" description="Helical" evidence="10">
    <location>
        <begin position="128"/>
        <end position="147"/>
    </location>
</feature>
<evidence type="ECO:0000256" key="5">
    <source>
        <dbReference type="ARBA" id="ARBA00022847"/>
    </source>
</evidence>
<evidence type="ECO:0008006" key="15">
    <source>
        <dbReference type="Google" id="ProtNLM"/>
    </source>
</evidence>
<evidence type="ECO:0000313" key="14">
    <source>
        <dbReference type="Proteomes" id="UP000433493"/>
    </source>
</evidence>
<dbReference type="GO" id="GO:0015293">
    <property type="term" value="F:symporter activity"/>
    <property type="evidence" value="ECO:0007669"/>
    <property type="project" value="UniProtKB-KW"/>
</dbReference>
<dbReference type="InterPro" id="IPR003855">
    <property type="entry name" value="K+_transporter"/>
</dbReference>
<feature type="transmembrane region" description="Helical" evidence="10">
    <location>
        <begin position="153"/>
        <end position="173"/>
    </location>
</feature>
<evidence type="ECO:0000256" key="1">
    <source>
        <dbReference type="ARBA" id="ARBA00004141"/>
    </source>
</evidence>
<organism evidence="13 14">
    <name type="scientific">Gulosibacter chungangensis</name>
    <dbReference type="NCBI Taxonomy" id="979746"/>
    <lineage>
        <taxon>Bacteria</taxon>
        <taxon>Bacillati</taxon>
        <taxon>Actinomycetota</taxon>
        <taxon>Actinomycetes</taxon>
        <taxon>Micrococcales</taxon>
        <taxon>Microbacteriaceae</taxon>
        <taxon>Gulosibacter</taxon>
    </lineage>
</organism>
<dbReference type="OrthoDB" id="9805577at2"/>
<feature type="domain" description="K+ potassium transporter integral membrane" evidence="11">
    <location>
        <begin position="2"/>
        <end position="105"/>
    </location>
</feature>
<reference evidence="13 14" key="1">
    <citation type="submission" date="2019-09" db="EMBL/GenBank/DDBJ databases">
        <title>Phylogeny of genus Pseudoclavibacter and closely related genus.</title>
        <authorList>
            <person name="Li Y."/>
        </authorList>
    </citation>
    <scope>NUCLEOTIDE SEQUENCE [LARGE SCALE GENOMIC DNA]</scope>
    <source>
        <strain evidence="13 14">KCTC 13959</strain>
    </source>
</reference>
<keyword evidence="5" id="KW-0769">Symport</keyword>
<feature type="transmembrane region" description="Helical" evidence="10">
    <location>
        <begin position="92"/>
        <end position="116"/>
    </location>
</feature>
<dbReference type="InterPro" id="IPR053951">
    <property type="entry name" value="K_trans_N"/>
</dbReference>
<dbReference type="Proteomes" id="UP000433493">
    <property type="component" value="Unassembled WGS sequence"/>
</dbReference>
<keyword evidence="2" id="KW-0813">Transport</keyword>
<feature type="transmembrane region" description="Helical" evidence="10">
    <location>
        <begin position="53"/>
        <end position="72"/>
    </location>
</feature>
<comment type="subcellular location">
    <subcellularLocation>
        <location evidence="1">Membrane</location>
        <topology evidence="1">Multi-pass membrane protein</topology>
    </subcellularLocation>
</comment>
<sequence>MLWALSPHWIPPYFAAHPLIAFLSLGSVVLAITGSEALYAVMGHFGRKAVRRAWQWIVFPALTLAYLGQAAMLTQGASDPGGIFFAMMPPPLIAPMIVLATAATVTITITSSLFLVYSTLKRDFGWRFWVALAVWLVILVFLTANLPKIASGGWLPILIGTVMCALMFCWRSGRRQLQRWRQREEMSPAQFLDIVDAGEVTRVAGTGVFVTPSAERIPVALGVMMNQQHALPQQVILFTWETAHAPVVADHERLTIRDIHSPEPGIVLLTARYGYRERIHPVRALEEAAALEPGILRGLDLSKAVFYLQLPVVEVVTRSPARFAREVFALLTRMRTDPVKQLSLPRERTVIIGREAQL</sequence>
<accession>A0A7J5BFP9</accession>
<dbReference type="InterPro" id="IPR053952">
    <property type="entry name" value="K_trans_C"/>
</dbReference>
<keyword evidence="3" id="KW-0633">Potassium transport</keyword>
<proteinExistence type="predicted"/>
<dbReference type="PANTHER" id="PTHR30540">
    <property type="entry name" value="OSMOTIC STRESS POTASSIUM TRANSPORTER"/>
    <property type="match status" value="1"/>
</dbReference>
<keyword evidence="9 10" id="KW-0472">Membrane</keyword>
<evidence type="ECO:0000256" key="7">
    <source>
        <dbReference type="ARBA" id="ARBA00022989"/>
    </source>
</evidence>
<evidence type="ECO:0000259" key="11">
    <source>
        <dbReference type="Pfam" id="PF02705"/>
    </source>
</evidence>
<evidence type="ECO:0000313" key="13">
    <source>
        <dbReference type="EMBL" id="KAB1645075.1"/>
    </source>
</evidence>
<keyword evidence="4 10" id="KW-0812">Transmembrane</keyword>
<protein>
    <recommendedName>
        <fullName evidence="15">Potassium transporter Kup</fullName>
    </recommendedName>
</protein>
<keyword evidence="14" id="KW-1185">Reference proteome</keyword>
<evidence type="ECO:0000256" key="3">
    <source>
        <dbReference type="ARBA" id="ARBA00022538"/>
    </source>
</evidence>
<name>A0A7J5BFP9_9MICO</name>
<keyword evidence="8" id="KW-0406">Ion transport</keyword>